<dbReference type="Pfam" id="PF02656">
    <property type="entry name" value="DUF202"/>
    <property type="match status" value="1"/>
</dbReference>
<dbReference type="GO" id="GO:0005886">
    <property type="term" value="C:plasma membrane"/>
    <property type="evidence" value="ECO:0007669"/>
    <property type="project" value="UniProtKB-SubCell"/>
</dbReference>
<evidence type="ECO:0000256" key="5">
    <source>
        <dbReference type="ARBA" id="ARBA00023136"/>
    </source>
</evidence>
<feature type="domain" description="DUF202" evidence="7">
    <location>
        <begin position="89"/>
        <end position="126"/>
    </location>
</feature>
<evidence type="ECO:0000259" key="7">
    <source>
        <dbReference type="Pfam" id="PF02656"/>
    </source>
</evidence>
<dbReference type="InterPro" id="IPR052053">
    <property type="entry name" value="IM_YidH-like"/>
</dbReference>
<comment type="caution">
    <text evidence="8">The sequence shown here is derived from an EMBL/GenBank/DDBJ whole genome shotgun (WGS) entry which is preliminary data.</text>
</comment>
<sequence>MSPSPDFTHPRYNVRQRSASSIRIPQLKSVNENEGEGSNHLEQSQTIHEVARENLTGKSSTETRKVLDYIRGLTEFGSEIIENKGAVARDHMANERTFLSWMRTSLGLATAGVGVTQLFKLAEQENASTNEFLIKAGKPIGGELILTSNIELKI</sequence>
<dbReference type="InterPro" id="IPR003807">
    <property type="entry name" value="DUF202"/>
</dbReference>
<keyword evidence="9" id="KW-1185">Reference proteome</keyword>
<organism evidence="8 9">
    <name type="scientific">Wickerhamomyces mucosus</name>
    <dbReference type="NCBI Taxonomy" id="1378264"/>
    <lineage>
        <taxon>Eukaryota</taxon>
        <taxon>Fungi</taxon>
        <taxon>Dikarya</taxon>
        <taxon>Ascomycota</taxon>
        <taxon>Saccharomycotina</taxon>
        <taxon>Saccharomycetes</taxon>
        <taxon>Phaffomycetales</taxon>
        <taxon>Wickerhamomycetaceae</taxon>
        <taxon>Wickerhamomyces</taxon>
    </lineage>
</organism>
<dbReference type="OrthoDB" id="199599at2759"/>
<evidence type="ECO:0000256" key="6">
    <source>
        <dbReference type="SAM" id="MobiDB-lite"/>
    </source>
</evidence>
<evidence type="ECO:0000313" key="8">
    <source>
        <dbReference type="EMBL" id="KAH3678982.1"/>
    </source>
</evidence>
<evidence type="ECO:0000256" key="2">
    <source>
        <dbReference type="ARBA" id="ARBA00022475"/>
    </source>
</evidence>
<reference evidence="8" key="1">
    <citation type="journal article" date="2021" name="Open Biol.">
        <title>Shared evolutionary footprints suggest mitochondrial oxidative damage underlies multiple complex I losses in fungi.</title>
        <authorList>
            <person name="Schikora-Tamarit M.A."/>
            <person name="Marcet-Houben M."/>
            <person name="Nosek J."/>
            <person name="Gabaldon T."/>
        </authorList>
    </citation>
    <scope>NUCLEOTIDE SEQUENCE</scope>
    <source>
        <strain evidence="8">CBS6341</strain>
    </source>
</reference>
<keyword evidence="2" id="KW-1003">Cell membrane</keyword>
<gene>
    <name evidence="8" type="ORF">WICMUC_001296</name>
</gene>
<protein>
    <recommendedName>
        <fullName evidence="7">DUF202 domain-containing protein</fullName>
    </recommendedName>
</protein>
<evidence type="ECO:0000256" key="1">
    <source>
        <dbReference type="ARBA" id="ARBA00004651"/>
    </source>
</evidence>
<comment type="subcellular location">
    <subcellularLocation>
        <location evidence="1">Cell membrane</location>
        <topology evidence="1">Multi-pass membrane protein</topology>
    </subcellularLocation>
</comment>
<accession>A0A9P8PVM0</accession>
<dbReference type="PANTHER" id="PTHR34187:SF2">
    <property type="entry name" value="DUF202 DOMAIN-CONTAINING PROTEIN"/>
    <property type="match status" value="1"/>
</dbReference>
<dbReference type="PANTHER" id="PTHR34187">
    <property type="entry name" value="FGR18P"/>
    <property type="match status" value="1"/>
</dbReference>
<name>A0A9P8PVM0_9ASCO</name>
<keyword evidence="3" id="KW-0812">Transmembrane</keyword>
<proteinExistence type="predicted"/>
<reference evidence="8" key="2">
    <citation type="submission" date="2021-01" db="EMBL/GenBank/DDBJ databases">
        <authorList>
            <person name="Schikora-Tamarit M.A."/>
        </authorList>
    </citation>
    <scope>NUCLEOTIDE SEQUENCE</scope>
    <source>
        <strain evidence="8">CBS6341</strain>
    </source>
</reference>
<evidence type="ECO:0000313" key="9">
    <source>
        <dbReference type="Proteomes" id="UP000769528"/>
    </source>
</evidence>
<dbReference type="AlphaFoldDB" id="A0A9P8PVM0"/>
<dbReference type="EMBL" id="JAEUBF010000394">
    <property type="protein sequence ID" value="KAH3678982.1"/>
    <property type="molecule type" value="Genomic_DNA"/>
</dbReference>
<keyword evidence="5" id="KW-0472">Membrane</keyword>
<evidence type="ECO:0000256" key="4">
    <source>
        <dbReference type="ARBA" id="ARBA00022989"/>
    </source>
</evidence>
<feature type="region of interest" description="Disordered" evidence="6">
    <location>
        <begin position="1"/>
        <end position="20"/>
    </location>
</feature>
<dbReference type="Proteomes" id="UP000769528">
    <property type="component" value="Unassembled WGS sequence"/>
</dbReference>
<keyword evidence="4" id="KW-1133">Transmembrane helix</keyword>
<evidence type="ECO:0000256" key="3">
    <source>
        <dbReference type="ARBA" id="ARBA00022692"/>
    </source>
</evidence>